<evidence type="ECO:0000313" key="1">
    <source>
        <dbReference type="EMBL" id="SCL63352.1"/>
    </source>
</evidence>
<dbReference type="Proteomes" id="UP000198605">
    <property type="component" value="Unassembled WGS sequence"/>
</dbReference>
<dbReference type="EMBL" id="FMIB01000002">
    <property type="protein sequence ID" value="SCL63352.1"/>
    <property type="molecule type" value="Genomic_DNA"/>
</dbReference>
<organism evidence="1 2">
    <name type="scientific">Micromonospora chersina</name>
    <dbReference type="NCBI Taxonomy" id="47854"/>
    <lineage>
        <taxon>Bacteria</taxon>
        <taxon>Bacillati</taxon>
        <taxon>Actinomycetota</taxon>
        <taxon>Actinomycetes</taxon>
        <taxon>Micromonosporales</taxon>
        <taxon>Micromonosporaceae</taxon>
        <taxon>Micromonospora</taxon>
    </lineage>
</organism>
<evidence type="ECO:0000313" key="2">
    <source>
        <dbReference type="Proteomes" id="UP000198605"/>
    </source>
</evidence>
<gene>
    <name evidence="1" type="ORF">GA0070603_3581</name>
</gene>
<proteinExistence type="predicted"/>
<accession>A0A1C6VAG4</accession>
<dbReference type="STRING" id="47854.GA0070603_3581"/>
<reference evidence="2" key="1">
    <citation type="submission" date="2016-06" db="EMBL/GenBank/DDBJ databases">
        <authorList>
            <person name="Varghese N."/>
            <person name="Submissions Spin"/>
        </authorList>
    </citation>
    <scope>NUCLEOTIDE SEQUENCE [LARGE SCALE GENOMIC DNA]</scope>
    <source>
        <strain evidence="2">DSM 44151</strain>
    </source>
</reference>
<name>A0A1C6VAG4_9ACTN</name>
<keyword evidence="2" id="KW-1185">Reference proteome</keyword>
<sequence>MSPRFFAPGGTAVADTIAETVDLLYTIDQENLTPDQQIALGAALAGLAQAERLEQINERLRGIHQVLNAWAMKATVDGGR</sequence>
<protein>
    <submittedName>
        <fullName evidence="1">Uncharacterized protein</fullName>
    </submittedName>
</protein>
<dbReference type="AlphaFoldDB" id="A0A1C6VAG4"/>